<evidence type="ECO:0000256" key="13">
    <source>
        <dbReference type="SAM" id="SignalP"/>
    </source>
</evidence>
<evidence type="ECO:0000313" key="17">
    <source>
        <dbReference type="EMBL" id="NYH94928.1"/>
    </source>
</evidence>
<proteinExistence type="inferred from homology"/>
<evidence type="ECO:0000256" key="5">
    <source>
        <dbReference type="ARBA" id="ARBA00022692"/>
    </source>
</evidence>
<dbReference type="InterPro" id="IPR036942">
    <property type="entry name" value="Beta-barrel_TonB_sf"/>
</dbReference>
<keyword evidence="4" id="KW-0410">Iron transport</keyword>
<dbReference type="GO" id="GO:0006826">
    <property type="term" value="P:iron ion transport"/>
    <property type="evidence" value="ECO:0007669"/>
    <property type="project" value="UniProtKB-KW"/>
</dbReference>
<keyword evidence="3 11" id="KW-1134">Transmembrane beta strand</keyword>
<keyword evidence="6" id="KW-0408">Iron</keyword>
<evidence type="ECO:0000256" key="2">
    <source>
        <dbReference type="ARBA" id="ARBA00022448"/>
    </source>
</evidence>
<keyword evidence="13" id="KW-0732">Signal</keyword>
<dbReference type="AlphaFoldDB" id="A0A7Y9XUT2"/>
<dbReference type="PROSITE" id="PS52016">
    <property type="entry name" value="TONB_DEPENDENT_REC_3"/>
    <property type="match status" value="1"/>
</dbReference>
<comment type="subcellular location">
    <subcellularLocation>
        <location evidence="1 11">Cell outer membrane</location>
        <topology evidence="1 11">Multi-pass membrane protein</topology>
    </subcellularLocation>
</comment>
<keyword evidence="9 11" id="KW-0472">Membrane</keyword>
<keyword evidence="18" id="KW-1185">Reference proteome</keyword>
<keyword evidence="10 11" id="KW-0998">Cell outer membrane</keyword>
<evidence type="ECO:0000256" key="1">
    <source>
        <dbReference type="ARBA" id="ARBA00004571"/>
    </source>
</evidence>
<keyword evidence="2 11" id="KW-0813">Transport</keyword>
<evidence type="ECO:0000256" key="7">
    <source>
        <dbReference type="ARBA" id="ARBA00023065"/>
    </source>
</evidence>
<dbReference type="InterPro" id="IPR000531">
    <property type="entry name" value="Beta-barrel_TonB"/>
</dbReference>
<evidence type="ECO:0000256" key="12">
    <source>
        <dbReference type="RuleBase" id="RU003357"/>
    </source>
</evidence>
<evidence type="ECO:0000256" key="10">
    <source>
        <dbReference type="ARBA" id="ARBA00023237"/>
    </source>
</evidence>
<evidence type="ECO:0000256" key="3">
    <source>
        <dbReference type="ARBA" id="ARBA00022452"/>
    </source>
</evidence>
<evidence type="ECO:0000313" key="16">
    <source>
        <dbReference type="EMBL" id="NYH94902.1"/>
    </source>
</evidence>
<evidence type="ECO:0000313" key="18">
    <source>
        <dbReference type="Proteomes" id="UP000522081"/>
    </source>
</evidence>
<gene>
    <name evidence="16" type="ORF">FHS75_001221</name>
    <name evidence="17" type="ORF">FHS75_001247</name>
</gene>
<comment type="caution">
    <text evidence="16">The sequence shown here is derived from an EMBL/GenBank/DDBJ whole genome shotgun (WGS) entry which is preliminary data.</text>
</comment>
<dbReference type="Gene3D" id="2.40.170.20">
    <property type="entry name" value="TonB-dependent receptor, beta-barrel domain"/>
    <property type="match status" value="3"/>
</dbReference>
<keyword evidence="7" id="KW-0406">Ion transport</keyword>
<keyword evidence="5 11" id="KW-0812">Transmembrane</keyword>
<dbReference type="PANTHER" id="PTHR32552:SF81">
    <property type="entry name" value="TONB-DEPENDENT OUTER MEMBRANE RECEPTOR"/>
    <property type="match status" value="1"/>
</dbReference>
<evidence type="ECO:0000259" key="14">
    <source>
        <dbReference type="Pfam" id="PF00593"/>
    </source>
</evidence>
<sequence length="856" mass="92436">MTKQSINFRKVVLRASASAIVGSIGLAPMAAHAQDAATSEPQAEDAASGGLGEIIVTARKRAENLQETPVAITAMNAEMLEARQINNVAQVAKFAPNVNIQPVANISGSSASITSFIRGVGQTDFNITVDPGVGVYVDGVYVARSVGALLDMADISSVQVLRGPQGTLFGKNTIGGAIVVNSVEPQYDFDMKLEAATGRFNRADFKGMVNVPLSNNLAMRAVASYETRDGYQKRLFDGGRQGNKDSFGARLAFKWEPTDKLTVNLSGDVNIRREEQTAISLIELQDQAVPLRFVEIPNSAPPGGSNRLIAAPSSMYFWNKISAAGAATGACGAAWGGFGPTGPIPGTLAPTSNPDCASTRWITGDPDTTWAGGNNRSDFDLWGVNLTLDYDFGDISLKSISSYRDQKSVFEYDFDGTPHDVLQLTNNIDLWQASQELQLTGSILDDRVNFVLGAYYLKEKGIDKEPLEFGFAQFFSGGEIDNDSYASYLQATFKVTDRFSITPGIRYTNETKRFDPSLQVIYNDRSRFDPVLSSLYPDGAFIAFSQCIVGQAVPGVIPPGVPGFEAFAGFPLPGGCEPSATNPGGNHTMPAVQVQAKAKEWTPAISADYKITDDTLIYASYSKGFKNGGFSQRIFPAEIATPSFTPEFVESYEIGLKNEFFDRRLRLNLAAFLSDYSDMQIVVNEGIAPKVRNAGTGRIKGFEVEGEAAPIDQVQLTFGVGYLDAYYTDIDLAAAPVTTDSKFAFVPEWTASAAINADVYEGQAGKLTLRGDWFHQSGTFKDAVNSPQLFQPAYSVFGASASFTDKSEHFTVTGGVTNLTDKRYIQGGYVDLDIGGAATASFSRPREWFLKLAYQY</sequence>
<dbReference type="GO" id="GO:0009279">
    <property type="term" value="C:cell outer membrane"/>
    <property type="evidence" value="ECO:0007669"/>
    <property type="project" value="UniProtKB-SubCell"/>
</dbReference>
<dbReference type="InterPro" id="IPR012910">
    <property type="entry name" value="Plug_dom"/>
</dbReference>
<evidence type="ECO:0000256" key="11">
    <source>
        <dbReference type="PROSITE-ProRule" id="PRU01360"/>
    </source>
</evidence>
<dbReference type="EMBL" id="JACBZF010000002">
    <property type="protein sequence ID" value="NYH94902.1"/>
    <property type="molecule type" value="Genomic_DNA"/>
</dbReference>
<feature type="chain" id="PRO_5036218687" evidence="13">
    <location>
        <begin position="34"/>
        <end position="856"/>
    </location>
</feature>
<accession>A0A7Y9XUT2</accession>
<organism evidence="16 18">
    <name type="scientific">Novosphingobium marinum</name>
    <dbReference type="NCBI Taxonomy" id="1514948"/>
    <lineage>
        <taxon>Bacteria</taxon>
        <taxon>Pseudomonadati</taxon>
        <taxon>Pseudomonadota</taxon>
        <taxon>Alphaproteobacteria</taxon>
        <taxon>Sphingomonadales</taxon>
        <taxon>Sphingomonadaceae</taxon>
        <taxon>Novosphingobium</taxon>
    </lineage>
</organism>
<dbReference type="Pfam" id="PF07715">
    <property type="entry name" value="Plug"/>
    <property type="match status" value="1"/>
</dbReference>
<dbReference type="EMBL" id="JACBZF010000002">
    <property type="protein sequence ID" value="NYH94928.1"/>
    <property type="molecule type" value="Genomic_DNA"/>
</dbReference>
<keyword evidence="8 12" id="KW-0798">TonB box</keyword>
<name>A0A7Y9XUT2_9SPHN</name>
<reference evidence="16 18" key="1">
    <citation type="submission" date="2020-07" db="EMBL/GenBank/DDBJ databases">
        <title>Genomic Encyclopedia of Type Strains, Phase IV (KMG-IV): sequencing the most valuable type-strain genomes for metagenomic binning, comparative biology and taxonomic classification.</title>
        <authorList>
            <person name="Goeker M."/>
        </authorList>
    </citation>
    <scope>NUCLEOTIDE SEQUENCE [LARGE SCALE GENOMIC DNA]</scope>
    <source>
        <strain evidence="16 18">DSM 29043</strain>
    </source>
</reference>
<evidence type="ECO:0000259" key="15">
    <source>
        <dbReference type="Pfam" id="PF07715"/>
    </source>
</evidence>
<evidence type="ECO:0000256" key="8">
    <source>
        <dbReference type="ARBA" id="ARBA00023077"/>
    </source>
</evidence>
<dbReference type="InterPro" id="IPR039426">
    <property type="entry name" value="TonB-dep_rcpt-like"/>
</dbReference>
<feature type="domain" description="TonB-dependent receptor plug" evidence="15">
    <location>
        <begin position="65"/>
        <end position="177"/>
    </location>
</feature>
<dbReference type="Proteomes" id="UP000522081">
    <property type="component" value="Unassembled WGS sequence"/>
</dbReference>
<feature type="domain" description="TonB-dependent receptor-like beta-barrel" evidence="14">
    <location>
        <begin position="335"/>
        <end position="819"/>
    </location>
</feature>
<dbReference type="Pfam" id="PF00593">
    <property type="entry name" value="TonB_dep_Rec_b-barrel"/>
    <property type="match status" value="1"/>
</dbReference>
<comment type="similarity">
    <text evidence="11 12">Belongs to the TonB-dependent receptor family.</text>
</comment>
<keyword evidence="16" id="KW-0675">Receptor</keyword>
<dbReference type="PANTHER" id="PTHR32552">
    <property type="entry name" value="FERRICHROME IRON RECEPTOR-RELATED"/>
    <property type="match status" value="1"/>
</dbReference>
<dbReference type="RefSeq" id="WP_179406818.1">
    <property type="nucleotide sequence ID" value="NZ_BMGF01000023.1"/>
</dbReference>
<protein>
    <submittedName>
        <fullName evidence="16">Iron complex outermembrane receptor protein</fullName>
    </submittedName>
</protein>
<evidence type="ECO:0000256" key="9">
    <source>
        <dbReference type="ARBA" id="ARBA00023136"/>
    </source>
</evidence>
<evidence type="ECO:0000256" key="6">
    <source>
        <dbReference type="ARBA" id="ARBA00023004"/>
    </source>
</evidence>
<evidence type="ECO:0000256" key="4">
    <source>
        <dbReference type="ARBA" id="ARBA00022496"/>
    </source>
</evidence>
<dbReference type="SUPFAM" id="SSF56935">
    <property type="entry name" value="Porins"/>
    <property type="match status" value="1"/>
</dbReference>
<feature type="signal peptide" evidence="13">
    <location>
        <begin position="1"/>
        <end position="33"/>
    </location>
</feature>